<keyword evidence="5" id="KW-1185">Reference proteome</keyword>
<evidence type="ECO:0000256" key="3">
    <source>
        <dbReference type="RuleBase" id="RU000461"/>
    </source>
</evidence>
<dbReference type="InterPro" id="IPR036396">
    <property type="entry name" value="Cyt_P450_sf"/>
</dbReference>
<accession>A0ABS0NV80</accession>
<dbReference type="PANTHER" id="PTHR46696">
    <property type="entry name" value="P450, PUTATIVE (EUROFUNG)-RELATED"/>
    <property type="match status" value="1"/>
</dbReference>
<keyword evidence="3" id="KW-0349">Heme</keyword>
<dbReference type="Proteomes" id="UP001194539">
    <property type="component" value="Unassembled WGS sequence"/>
</dbReference>
<evidence type="ECO:0000256" key="2">
    <source>
        <dbReference type="ARBA" id="ARBA00010617"/>
    </source>
</evidence>
<comment type="cofactor">
    <cofactor evidence="1">
        <name>heme</name>
        <dbReference type="ChEBI" id="CHEBI:30413"/>
    </cofactor>
</comment>
<dbReference type="EMBL" id="JACEGD010000001">
    <property type="protein sequence ID" value="MBH5384918.1"/>
    <property type="molecule type" value="Genomic_DNA"/>
</dbReference>
<evidence type="ECO:0000256" key="1">
    <source>
        <dbReference type="ARBA" id="ARBA00001971"/>
    </source>
</evidence>
<dbReference type="SUPFAM" id="SSF48264">
    <property type="entry name" value="Cytochrome P450"/>
    <property type="match status" value="1"/>
</dbReference>
<dbReference type="PRINTS" id="PR00385">
    <property type="entry name" value="P450"/>
</dbReference>
<protein>
    <submittedName>
        <fullName evidence="4">Cytochrome P450</fullName>
    </submittedName>
</protein>
<dbReference type="Gene3D" id="1.10.630.10">
    <property type="entry name" value="Cytochrome P450"/>
    <property type="match status" value="1"/>
</dbReference>
<sequence length="412" mass="45385">MAEVVGADDRAALAAVEDLPVLSAADLDADPHGMFRKYRAAYPFVRHETGGYLVLRHADIERLGSDVRIAASETAHPELFGVTEGALFDLFAHGMLTANGAVHRRRRSPFSRSFAARMIADLRPHIRRSSEQLIESWYADGQVEFVGRFAAQLPAQVIGDLLGLPRADIPSFTELVYAVTRFLSASILPDEIPESEVACQQLRAYVEKTIEDRRRAPRDDFLSDFLGKADAAGELSPLEIIFQIVQLIVGGTDTTRVAIVMQLALLLQHREQWEAVCRDPSLIPGAVAEAMRFEPSVASFIRVTAEDIEVGGAVLPARQLVILSTMSAARDEGAYERPDVFDIRRIDQPRLLPAFGAGAHRCIGEALARIELEESLAALAARIPQLRLDEAPAIKGHSGIRRLDTMRISWRP</sequence>
<evidence type="ECO:0000313" key="5">
    <source>
        <dbReference type="Proteomes" id="UP001194539"/>
    </source>
</evidence>
<comment type="caution">
    <text evidence="4">The sequence shown here is derived from an EMBL/GenBank/DDBJ whole genome shotgun (WGS) entry which is preliminary data.</text>
</comment>
<keyword evidence="3" id="KW-0408">Iron</keyword>
<dbReference type="PROSITE" id="PS00086">
    <property type="entry name" value="CYTOCHROME_P450"/>
    <property type="match status" value="1"/>
</dbReference>
<evidence type="ECO:0000313" key="4">
    <source>
        <dbReference type="EMBL" id="MBH5384918.1"/>
    </source>
</evidence>
<dbReference type="InterPro" id="IPR001128">
    <property type="entry name" value="Cyt_P450"/>
</dbReference>
<dbReference type="RefSeq" id="WP_197964670.1">
    <property type="nucleotide sequence ID" value="NZ_JACEGD010000001.1"/>
</dbReference>
<name>A0ABS0NV80_9BRAD</name>
<dbReference type="InterPro" id="IPR002401">
    <property type="entry name" value="Cyt_P450_E_grp-I"/>
</dbReference>
<gene>
    <name evidence="4" type="ORF">H1B27_01275</name>
</gene>
<dbReference type="PRINTS" id="PR00463">
    <property type="entry name" value="EP450I"/>
</dbReference>
<dbReference type="Pfam" id="PF00067">
    <property type="entry name" value="p450"/>
    <property type="match status" value="2"/>
</dbReference>
<reference evidence="4 5" key="1">
    <citation type="submission" date="2020-07" db="EMBL/GenBank/DDBJ databases">
        <title>Bradyrhizobium diversity isolated from nodules of indigenous legumes of Western Australia.</title>
        <authorList>
            <person name="Klepa M.S."/>
        </authorList>
    </citation>
    <scope>NUCLEOTIDE SEQUENCE [LARGE SCALE GENOMIC DNA]</scope>
    <source>
        <strain evidence="4 5">CNPSo 4019</strain>
    </source>
</reference>
<dbReference type="InterPro" id="IPR017972">
    <property type="entry name" value="Cyt_P450_CS"/>
</dbReference>
<keyword evidence="3" id="KW-0560">Oxidoreductase</keyword>
<comment type="similarity">
    <text evidence="2 3">Belongs to the cytochrome P450 family.</text>
</comment>
<keyword evidence="3" id="KW-0479">Metal-binding</keyword>
<organism evidence="4 5">
    <name type="scientific">Bradyrhizobium diversitatis</name>
    <dbReference type="NCBI Taxonomy" id="2755406"/>
    <lineage>
        <taxon>Bacteria</taxon>
        <taxon>Pseudomonadati</taxon>
        <taxon>Pseudomonadota</taxon>
        <taxon>Alphaproteobacteria</taxon>
        <taxon>Hyphomicrobiales</taxon>
        <taxon>Nitrobacteraceae</taxon>
        <taxon>Bradyrhizobium</taxon>
    </lineage>
</organism>
<dbReference type="PANTHER" id="PTHR46696:SF1">
    <property type="entry name" value="CYTOCHROME P450 YJIB-RELATED"/>
    <property type="match status" value="1"/>
</dbReference>
<proteinExistence type="inferred from homology"/>
<keyword evidence="3" id="KW-0503">Monooxygenase</keyword>